<keyword evidence="3" id="KW-1185">Reference proteome</keyword>
<accession>A0A6M4GVB5</accession>
<keyword evidence="1" id="KW-0732">Signal</keyword>
<proteinExistence type="predicted"/>
<dbReference type="RefSeq" id="WP_171091656.1">
    <property type="nucleotide sequence ID" value="NZ_CP053069.1"/>
</dbReference>
<dbReference type="Proteomes" id="UP000501534">
    <property type="component" value="Chromosome"/>
</dbReference>
<name>A0A6M4GVB5_9PROT</name>
<organism evidence="2 3">
    <name type="scientific">Usitatibacter rugosus</name>
    <dbReference type="NCBI Taxonomy" id="2732067"/>
    <lineage>
        <taxon>Bacteria</taxon>
        <taxon>Pseudomonadati</taxon>
        <taxon>Pseudomonadota</taxon>
        <taxon>Betaproteobacteria</taxon>
        <taxon>Nitrosomonadales</taxon>
        <taxon>Usitatibacteraceae</taxon>
        <taxon>Usitatibacter</taxon>
    </lineage>
</organism>
<feature type="chain" id="PRO_5026900053" description="Outer membrane beta-barrel porin/alpha-amylase" evidence="1">
    <location>
        <begin position="30"/>
        <end position="346"/>
    </location>
</feature>
<feature type="signal peptide" evidence="1">
    <location>
        <begin position="1"/>
        <end position="29"/>
    </location>
</feature>
<evidence type="ECO:0008006" key="4">
    <source>
        <dbReference type="Google" id="ProtNLM"/>
    </source>
</evidence>
<evidence type="ECO:0000256" key="1">
    <source>
        <dbReference type="SAM" id="SignalP"/>
    </source>
</evidence>
<sequence>MDIRLALAARLVRAASIAGLLALCTGASAQSFLLAYGGRVVPPMTAPVIPPPAADPAKPAEPPAPRREWDHALPFMAQRVIDMGVDLPNPYDVAVNAYFGDEHRTLSSLNVGFNGNPLQDLDFVGFPNARIKNQSYQVQAGAWIFPFLNAYVIAGTTQGTGDIDITIDGAGLLNYLGIPGCNLPPAARPELCTRTLAGTAHADYHGKTYGIGVTAAGAYKGLFFALPITYVVSDVTMSTTKGKTWNIAPRAGWNHHFDRESFLTIYGGGTYLKSDVHITGEFTFDTSGTVIGRDASMAYEISVRPKSAWNLLTGVNWTINRNWGALAEVGFGGTRKDAIAALFYRF</sequence>
<dbReference type="AlphaFoldDB" id="A0A6M4GVB5"/>
<dbReference type="EMBL" id="CP053069">
    <property type="protein sequence ID" value="QJR10828.1"/>
    <property type="molecule type" value="Genomic_DNA"/>
</dbReference>
<dbReference type="KEGG" id="uru:DSM104443_01898"/>
<evidence type="ECO:0000313" key="2">
    <source>
        <dbReference type="EMBL" id="QJR10828.1"/>
    </source>
</evidence>
<protein>
    <recommendedName>
        <fullName evidence="4">Outer membrane beta-barrel porin/alpha-amylase</fullName>
    </recommendedName>
</protein>
<evidence type="ECO:0000313" key="3">
    <source>
        <dbReference type="Proteomes" id="UP000501534"/>
    </source>
</evidence>
<reference evidence="2 3" key="1">
    <citation type="submission" date="2020-04" db="EMBL/GenBank/DDBJ databases">
        <title>Usitatibacter rugosus gen. nov., sp. nov. and Usitatibacter palustris sp. nov., novel members of Usitatibacteraceae fam. nov. within the order Nitrosomonadales isolated from soil.</title>
        <authorList>
            <person name="Huber K.J."/>
            <person name="Neumann-Schaal M."/>
            <person name="Geppert A."/>
            <person name="Luckner M."/>
            <person name="Wanner G."/>
            <person name="Overmann J."/>
        </authorList>
    </citation>
    <scope>NUCLEOTIDE SEQUENCE [LARGE SCALE GENOMIC DNA]</scope>
    <source>
        <strain evidence="2 3">0125_3</strain>
    </source>
</reference>
<gene>
    <name evidence="2" type="ORF">DSM104443_01898</name>
</gene>